<dbReference type="AlphaFoldDB" id="A0AAW0ZAP9"/>
<accession>A0AAW0ZAP9</accession>
<dbReference type="Proteomes" id="UP001432146">
    <property type="component" value="Unassembled WGS sequence"/>
</dbReference>
<keyword evidence="1" id="KW-0812">Transmembrane</keyword>
<evidence type="ECO:0000313" key="2">
    <source>
        <dbReference type="EMBL" id="KAK9294458.1"/>
    </source>
</evidence>
<sequence length="99" mass="11788">MIVCHTVIKLIYRSCLKSAKAMAGEQMKYPYSLSAKIRRFPFHHFFFVSKCGWVFRYWAISTLICIPIFYKFQKASHSPGNVEQWKKIHEKQFSGEMHH</sequence>
<evidence type="ECO:0000256" key="1">
    <source>
        <dbReference type="SAM" id="Phobius"/>
    </source>
</evidence>
<gene>
    <name evidence="2" type="ORF">QLX08_010920</name>
</gene>
<keyword evidence="1" id="KW-1133">Transmembrane helix</keyword>
<protein>
    <submittedName>
        <fullName evidence="2">Uncharacterized protein</fullName>
    </submittedName>
</protein>
<keyword evidence="3" id="KW-1185">Reference proteome</keyword>
<proteinExistence type="predicted"/>
<feature type="transmembrane region" description="Helical" evidence="1">
    <location>
        <begin position="53"/>
        <end position="70"/>
    </location>
</feature>
<comment type="caution">
    <text evidence="2">The sequence shown here is derived from an EMBL/GenBank/DDBJ whole genome shotgun (WGS) entry which is preliminary data.</text>
</comment>
<organism evidence="2 3">
    <name type="scientific">Tetragonisca angustula</name>
    <dbReference type="NCBI Taxonomy" id="166442"/>
    <lineage>
        <taxon>Eukaryota</taxon>
        <taxon>Metazoa</taxon>
        <taxon>Ecdysozoa</taxon>
        <taxon>Arthropoda</taxon>
        <taxon>Hexapoda</taxon>
        <taxon>Insecta</taxon>
        <taxon>Pterygota</taxon>
        <taxon>Neoptera</taxon>
        <taxon>Endopterygota</taxon>
        <taxon>Hymenoptera</taxon>
        <taxon>Apocrita</taxon>
        <taxon>Aculeata</taxon>
        <taxon>Apoidea</taxon>
        <taxon>Anthophila</taxon>
        <taxon>Apidae</taxon>
        <taxon>Tetragonisca</taxon>
    </lineage>
</organism>
<keyword evidence="1" id="KW-0472">Membrane</keyword>
<dbReference type="EMBL" id="JAWNGG020000316">
    <property type="protein sequence ID" value="KAK9294458.1"/>
    <property type="molecule type" value="Genomic_DNA"/>
</dbReference>
<evidence type="ECO:0000313" key="3">
    <source>
        <dbReference type="Proteomes" id="UP001432146"/>
    </source>
</evidence>
<name>A0AAW0ZAP9_9HYME</name>
<reference evidence="2 3" key="1">
    <citation type="submission" date="2024-05" db="EMBL/GenBank/DDBJ databases">
        <title>The nuclear and mitochondrial genome assemblies of Tetragonisca angustula (Apidae: Meliponini), a tiny yet remarkable pollinator in the Neotropics.</title>
        <authorList>
            <person name="Ferrari R."/>
            <person name="Ricardo P.C."/>
            <person name="Dias F.C."/>
            <person name="Araujo N.S."/>
            <person name="Soares D.O."/>
            <person name="Zhou Q.-S."/>
            <person name="Zhu C.-D."/>
            <person name="Coutinho L."/>
            <person name="Airas M.C."/>
            <person name="Batista T.M."/>
        </authorList>
    </citation>
    <scope>NUCLEOTIDE SEQUENCE [LARGE SCALE GENOMIC DNA]</scope>
    <source>
        <strain evidence="2">ASF017062</strain>
        <tissue evidence="2">Abdomen</tissue>
    </source>
</reference>